<accession>A0A6A3HES3</accession>
<evidence type="ECO:0000256" key="1">
    <source>
        <dbReference type="SAM" id="MobiDB-lite"/>
    </source>
</evidence>
<name>A0A6A3HES3_9STRA</name>
<proteinExistence type="predicted"/>
<gene>
    <name evidence="2" type="ORF">PR002_g28121</name>
</gene>
<reference evidence="2 3" key="1">
    <citation type="submission" date="2018-09" db="EMBL/GenBank/DDBJ databases">
        <title>Genomic investigation of the strawberry pathogen Phytophthora fragariae indicates pathogenicity is determined by transcriptional variation in three key races.</title>
        <authorList>
            <person name="Adams T.M."/>
            <person name="Armitage A.D."/>
            <person name="Sobczyk M.K."/>
            <person name="Bates H.J."/>
            <person name="Dunwell J.M."/>
            <person name="Nellist C.F."/>
            <person name="Harrison R.J."/>
        </authorList>
    </citation>
    <scope>NUCLEOTIDE SEQUENCE [LARGE SCALE GENOMIC DNA]</scope>
    <source>
        <strain evidence="2 3">SCRP324</strain>
    </source>
</reference>
<protein>
    <submittedName>
        <fullName evidence="2">Uncharacterized protein</fullName>
    </submittedName>
</protein>
<evidence type="ECO:0000313" key="3">
    <source>
        <dbReference type="Proteomes" id="UP000435112"/>
    </source>
</evidence>
<dbReference type="OrthoDB" id="138800at2759"/>
<feature type="compositionally biased region" description="Basic residues" evidence="1">
    <location>
        <begin position="49"/>
        <end position="62"/>
    </location>
</feature>
<organism evidence="2 3">
    <name type="scientific">Phytophthora rubi</name>
    <dbReference type="NCBI Taxonomy" id="129364"/>
    <lineage>
        <taxon>Eukaryota</taxon>
        <taxon>Sar</taxon>
        <taxon>Stramenopiles</taxon>
        <taxon>Oomycota</taxon>
        <taxon>Peronosporomycetes</taxon>
        <taxon>Peronosporales</taxon>
        <taxon>Peronosporaceae</taxon>
        <taxon>Phytophthora</taxon>
    </lineage>
</organism>
<feature type="region of interest" description="Disordered" evidence="1">
    <location>
        <begin position="1"/>
        <end position="63"/>
    </location>
</feature>
<evidence type="ECO:0000313" key="2">
    <source>
        <dbReference type="EMBL" id="KAE8967253.1"/>
    </source>
</evidence>
<dbReference type="Proteomes" id="UP000435112">
    <property type="component" value="Unassembled WGS sequence"/>
</dbReference>
<sequence length="221" mass="24392">MVELLLAPRSPLTPAHPTLAADTQAPSENSEEEPAPTSGADPVRTERGRRARRSLSGRKKKSPFAWTSNGAEAMLRLRYGASEVGGLRDRFDGGRNFRELKEAWSVLAAETSRLAGYVVTPAQCKSKHTHMHKLWTQYRASLLETGNRTEEPLETPPCYAVMCDVWGHSAGMGSTISILAIGTVSRLQGPAKRKMCGCQVTMLRRGVTWSRLKNKYAPKNR</sequence>
<dbReference type="AlphaFoldDB" id="A0A6A3HES3"/>
<dbReference type="EMBL" id="QXFU01004748">
    <property type="protein sequence ID" value="KAE8967253.1"/>
    <property type="molecule type" value="Genomic_DNA"/>
</dbReference>
<comment type="caution">
    <text evidence="2">The sequence shown here is derived from an EMBL/GenBank/DDBJ whole genome shotgun (WGS) entry which is preliminary data.</text>
</comment>